<dbReference type="EMBL" id="ML181105">
    <property type="protein sequence ID" value="THU76181.1"/>
    <property type="molecule type" value="Genomic_DNA"/>
</dbReference>
<keyword evidence="3" id="KW-1185">Reference proteome</keyword>
<evidence type="ECO:0000313" key="2">
    <source>
        <dbReference type="EMBL" id="THU76181.1"/>
    </source>
</evidence>
<feature type="compositionally biased region" description="Basic residues" evidence="1">
    <location>
        <begin position="1"/>
        <end position="11"/>
    </location>
</feature>
<feature type="compositionally biased region" description="Basic and acidic residues" evidence="1">
    <location>
        <begin position="12"/>
        <end position="24"/>
    </location>
</feature>
<organism evidence="2 3">
    <name type="scientific">Dendrothele bispora (strain CBS 962.96)</name>
    <dbReference type="NCBI Taxonomy" id="1314807"/>
    <lineage>
        <taxon>Eukaryota</taxon>
        <taxon>Fungi</taxon>
        <taxon>Dikarya</taxon>
        <taxon>Basidiomycota</taxon>
        <taxon>Agaricomycotina</taxon>
        <taxon>Agaricomycetes</taxon>
        <taxon>Agaricomycetidae</taxon>
        <taxon>Agaricales</taxon>
        <taxon>Agaricales incertae sedis</taxon>
        <taxon>Dendrothele</taxon>
    </lineage>
</organism>
<feature type="region of interest" description="Disordered" evidence="1">
    <location>
        <begin position="1"/>
        <end position="24"/>
    </location>
</feature>
<accession>A0A4S8KL73</accession>
<gene>
    <name evidence="2" type="ORF">K435DRAFT_813644</name>
</gene>
<name>A0A4S8KL73_DENBC</name>
<reference evidence="2 3" key="1">
    <citation type="journal article" date="2019" name="Nat. Ecol. Evol.">
        <title>Megaphylogeny resolves global patterns of mushroom evolution.</title>
        <authorList>
            <person name="Varga T."/>
            <person name="Krizsan K."/>
            <person name="Foldi C."/>
            <person name="Dima B."/>
            <person name="Sanchez-Garcia M."/>
            <person name="Sanchez-Ramirez S."/>
            <person name="Szollosi G.J."/>
            <person name="Szarkandi J.G."/>
            <person name="Papp V."/>
            <person name="Albert L."/>
            <person name="Andreopoulos W."/>
            <person name="Angelini C."/>
            <person name="Antonin V."/>
            <person name="Barry K.W."/>
            <person name="Bougher N.L."/>
            <person name="Buchanan P."/>
            <person name="Buyck B."/>
            <person name="Bense V."/>
            <person name="Catcheside P."/>
            <person name="Chovatia M."/>
            <person name="Cooper J."/>
            <person name="Damon W."/>
            <person name="Desjardin D."/>
            <person name="Finy P."/>
            <person name="Geml J."/>
            <person name="Haridas S."/>
            <person name="Hughes K."/>
            <person name="Justo A."/>
            <person name="Karasinski D."/>
            <person name="Kautmanova I."/>
            <person name="Kiss B."/>
            <person name="Kocsube S."/>
            <person name="Kotiranta H."/>
            <person name="LaButti K.M."/>
            <person name="Lechner B.E."/>
            <person name="Liimatainen K."/>
            <person name="Lipzen A."/>
            <person name="Lukacs Z."/>
            <person name="Mihaltcheva S."/>
            <person name="Morgado L.N."/>
            <person name="Niskanen T."/>
            <person name="Noordeloos M.E."/>
            <person name="Ohm R.A."/>
            <person name="Ortiz-Santana B."/>
            <person name="Ovrebo C."/>
            <person name="Racz N."/>
            <person name="Riley R."/>
            <person name="Savchenko A."/>
            <person name="Shiryaev A."/>
            <person name="Soop K."/>
            <person name="Spirin V."/>
            <person name="Szebenyi C."/>
            <person name="Tomsovsky M."/>
            <person name="Tulloss R.E."/>
            <person name="Uehling J."/>
            <person name="Grigoriev I.V."/>
            <person name="Vagvolgyi C."/>
            <person name="Papp T."/>
            <person name="Martin F.M."/>
            <person name="Miettinen O."/>
            <person name="Hibbett D.S."/>
            <person name="Nagy L.G."/>
        </authorList>
    </citation>
    <scope>NUCLEOTIDE SEQUENCE [LARGE SCALE GENOMIC DNA]</scope>
    <source>
        <strain evidence="2 3">CBS 962.96</strain>
    </source>
</reference>
<dbReference type="AlphaFoldDB" id="A0A4S8KL73"/>
<sequence>MTDRTKLRRTRTKGEESESKTEKRDHKAFFELVYARKQGIIQKGGTNEWMGGAGKLALGFSLWLLVDWLGYIKPANETMGKCLRYTLPVNGYIFLALIHPRRKQKKTDEDEDKVE</sequence>
<evidence type="ECO:0000313" key="3">
    <source>
        <dbReference type="Proteomes" id="UP000297245"/>
    </source>
</evidence>
<dbReference type="Proteomes" id="UP000297245">
    <property type="component" value="Unassembled WGS sequence"/>
</dbReference>
<protein>
    <submittedName>
        <fullName evidence="2">Uncharacterized protein</fullName>
    </submittedName>
</protein>
<proteinExistence type="predicted"/>
<evidence type="ECO:0000256" key="1">
    <source>
        <dbReference type="SAM" id="MobiDB-lite"/>
    </source>
</evidence>